<dbReference type="Gene3D" id="3.20.20.80">
    <property type="entry name" value="Glycosidases"/>
    <property type="match status" value="1"/>
</dbReference>
<protein>
    <submittedName>
        <fullName evidence="1">Uncharacterized protein</fullName>
    </submittedName>
</protein>
<dbReference type="EMBL" id="JALJOV010000844">
    <property type="protein sequence ID" value="KAK9860395.1"/>
    <property type="molecule type" value="Genomic_DNA"/>
</dbReference>
<comment type="caution">
    <text evidence="1">The sequence shown here is derived from an EMBL/GenBank/DDBJ whole genome shotgun (WGS) entry which is preliminary data.</text>
</comment>
<dbReference type="SUPFAM" id="SSF51445">
    <property type="entry name" value="(Trans)glycosidases"/>
    <property type="match status" value="1"/>
</dbReference>
<evidence type="ECO:0000313" key="2">
    <source>
        <dbReference type="Proteomes" id="UP001485043"/>
    </source>
</evidence>
<proteinExistence type="predicted"/>
<dbReference type="Proteomes" id="UP001485043">
    <property type="component" value="Unassembled WGS sequence"/>
</dbReference>
<dbReference type="InterPro" id="IPR045053">
    <property type="entry name" value="MAN-like"/>
</dbReference>
<dbReference type="GO" id="GO:0016985">
    <property type="term" value="F:mannan endo-1,4-beta-mannosidase activity"/>
    <property type="evidence" value="ECO:0007669"/>
    <property type="project" value="UniProtKB-EC"/>
</dbReference>
<organism evidence="1 2">
    <name type="scientific">Apatococcus fuscideae</name>
    <dbReference type="NCBI Taxonomy" id="2026836"/>
    <lineage>
        <taxon>Eukaryota</taxon>
        <taxon>Viridiplantae</taxon>
        <taxon>Chlorophyta</taxon>
        <taxon>core chlorophytes</taxon>
        <taxon>Trebouxiophyceae</taxon>
        <taxon>Chlorellales</taxon>
        <taxon>Chlorellaceae</taxon>
        <taxon>Apatococcus</taxon>
    </lineage>
</organism>
<sequence>MIGCETFYPSIWNQWEVVAAAAGATQLSGARLPPYVTGPQLIRTLMDEAAQANLTVMRAWAVGVTSNYAIQTSPGVFNEAMFRGIDYALDQARQHNIKVGTSP</sequence>
<evidence type="ECO:0000313" key="1">
    <source>
        <dbReference type="EMBL" id="KAK9860395.1"/>
    </source>
</evidence>
<dbReference type="InterPro" id="IPR017853">
    <property type="entry name" value="GH"/>
</dbReference>
<dbReference type="GO" id="GO:0005576">
    <property type="term" value="C:extracellular region"/>
    <property type="evidence" value="ECO:0007669"/>
    <property type="project" value="UniProtKB-SubCell"/>
</dbReference>
<dbReference type="PANTHER" id="PTHR31451:SF39">
    <property type="entry name" value="MANNAN ENDO-1,4-BETA-MANNOSIDASE 1"/>
    <property type="match status" value="1"/>
</dbReference>
<name>A0AAW1SUH3_9CHLO</name>
<accession>A0AAW1SUH3</accession>
<keyword evidence="2" id="KW-1185">Reference proteome</keyword>
<dbReference type="AlphaFoldDB" id="A0AAW1SUH3"/>
<reference evidence="1 2" key="1">
    <citation type="journal article" date="2024" name="Nat. Commun.">
        <title>Phylogenomics reveals the evolutionary origins of lichenization in chlorophyte algae.</title>
        <authorList>
            <person name="Puginier C."/>
            <person name="Libourel C."/>
            <person name="Otte J."/>
            <person name="Skaloud P."/>
            <person name="Haon M."/>
            <person name="Grisel S."/>
            <person name="Petersen M."/>
            <person name="Berrin J.G."/>
            <person name="Delaux P.M."/>
            <person name="Dal Grande F."/>
            <person name="Keller J."/>
        </authorList>
    </citation>
    <scope>NUCLEOTIDE SEQUENCE [LARGE SCALE GENOMIC DNA]</scope>
    <source>
        <strain evidence="1 2">SAG 2523</strain>
    </source>
</reference>
<gene>
    <name evidence="1" type="ORF">WJX84_005375</name>
</gene>
<dbReference type="PANTHER" id="PTHR31451">
    <property type="match status" value="1"/>
</dbReference>